<evidence type="ECO:0000256" key="4">
    <source>
        <dbReference type="ARBA" id="ARBA00022729"/>
    </source>
</evidence>
<evidence type="ECO:0000256" key="8">
    <source>
        <dbReference type="PROSITE-ProRule" id="PRU00433"/>
    </source>
</evidence>
<evidence type="ECO:0000259" key="10">
    <source>
        <dbReference type="PROSITE" id="PS51007"/>
    </source>
</evidence>
<protein>
    <submittedName>
        <fullName evidence="11">Cytochrome B6</fullName>
    </submittedName>
</protein>
<evidence type="ECO:0000256" key="7">
    <source>
        <dbReference type="ARBA" id="ARBA00023004"/>
    </source>
</evidence>
<keyword evidence="5" id="KW-0574">Periplasm</keyword>
<feature type="domain" description="Cytochrome c" evidence="10">
    <location>
        <begin position="225"/>
        <end position="327"/>
    </location>
</feature>
<accession>A0ABR9UXW4</accession>
<sequence>MGLDDLDRRFQFLRKRQPQRWIALLGLIGTAILSALLWQRLQPAQIVISTQPEIVIPSSQNEPIQPIPLQVALDTNKVQLGEKLFADTRLSIDNQVSCLSCHRLDLGGADRQSRSIGATGVQMQVNTPTVFNVAHNFRFSWNGRFETLEAQIEGLDQNVMGISWEQAIAKLQQAPDYVQLFNVIYADGITLPNVIDAIAVYERSLDTPNSRFDQFLRGDYTALTVEEREGYRLFKSYGCVSCHQGVNVGGNLFQKFGVIGNYFADCGNITAADYGRYNVTGSENDRYVFRVPSLRNVAIAPPYFHDGTAQTLEQAIAVMAKYQLGRPLPQAHVRRIAQFLNTLTGEPSRSAS</sequence>
<evidence type="ECO:0000313" key="11">
    <source>
        <dbReference type="EMBL" id="MBE9193157.1"/>
    </source>
</evidence>
<keyword evidence="4" id="KW-0732">Signal</keyword>
<feature type="transmembrane region" description="Helical" evidence="9">
    <location>
        <begin position="21"/>
        <end position="38"/>
    </location>
</feature>
<keyword evidence="12" id="KW-1185">Reference proteome</keyword>
<evidence type="ECO:0000256" key="6">
    <source>
        <dbReference type="ARBA" id="ARBA00023002"/>
    </source>
</evidence>
<keyword evidence="9" id="KW-1133">Transmembrane helix</keyword>
<dbReference type="PROSITE" id="PS51007">
    <property type="entry name" value="CYTC"/>
    <property type="match status" value="2"/>
</dbReference>
<dbReference type="Proteomes" id="UP000651156">
    <property type="component" value="Unassembled WGS sequence"/>
</dbReference>
<dbReference type="PANTHER" id="PTHR30600">
    <property type="entry name" value="CYTOCHROME C PEROXIDASE-RELATED"/>
    <property type="match status" value="1"/>
</dbReference>
<dbReference type="EMBL" id="JADEWN010000079">
    <property type="protein sequence ID" value="MBE9193157.1"/>
    <property type="molecule type" value="Genomic_DNA"/>
</dbReference>
<evidence type="ECO:0000256" key="5">
    <source>
        <dbReference type="ARBA" id="ARBA00022764"/>
    </source>
</evidence>
<evidence type="ECO:0000256" key="2">
    <source>
        <dbReference type="ARBA" id="ARBA00022617"/>
    </source>
</evidence>
<evidence type="ECO:0000256" key="3">
    <source>
        <dbReference type="ARBA" id="ARBA00022723"/>
    </source>
</evidence>
<dbReference type="PANTHER" id="PTHR30600:SF7">
    <property type="entry name" value="CYTOCHROME C PEROXIDASE-RELATED"/>
    <property type="match status" value="1"/>
</dbReference>
<keyword evidence="9" id="KW-0812">Transmembrane</keyword>
<reference evidence="11 12" key="1">
    <citation type="submission" date="2020-10" db="EMBL/GenBank/DDBJ databases">
        <authorList>
            <person name="Castelo-Branco R."/>
            <person name="Eusebio N."/>
            <person name="Adriana R."/>
            <person name="Vieira A."/>
            <person name="Brugerolle De Fraissinette N."/>
            <person name="Rezende De Castro R."/>
            <person name="Schneider M.P."/>
            <person name="Vasconcelos V."/>
            <person name="Leao P.N."/>
        </authorList>
    </citation>
    <scope>NUCLEOTIDE SEQUENCE [LARGE SCALE GENOMIC DNA]</scope>
    <source>
        <strain evidence="11 12">LEGE 06123</strain>
    </source>
</reference>
<keyword evidence="3 8" id="KW-0479">Metal-binding</keyword>
<dbReference type="Gene3D" id="1.10.760.10">
    <property type="entry name" value="Cytochrome c-like domain"/>
    <property type="match status" value="2"/>
</dbReference>
<keyword evidence="6" id="KW-0560">Oxidoreductase</keyword>
<evidence type="ECO:0000256" key="9">
    <source>
        <dbReference type="SAM" id="Phobius"/>
    </source>
</evidence>
<dbReference type="InterPro" id="IPR004852">
    <property type="entry name" value="Di-haem_cyt_c_peroxidsae"/>
</dbReference>
<keyword evidence="9" id="KW-0472">Membrane</keyword>
<dbReference type="InterPro" id="IPR051395">
    <property type="entry name" value="Cytochrome_c_Peroxidase/MauG"/>
</dbReference>
<evidence type="ECO:0000313" key="12">
    <source>
        <dbReference type="Proteomes" id="UP000651156"/>
    </source>
</evidence>
<comment type="caution">
    <text evidence="11">The sequence shown here is derived from an EMBL/GenBank/DDBJ whole genome shotgun (WGS) entry which is preliminary data.</text>
</comment>
<dbReference type="SUPFAM" id="SSF46626">
    <property type="entry name" value="Cytochrome c"/>
    <property type="match status" value="2"/>
</dbReference>
<evidence type="ECO:0000256" key="1">
    <source>
        <dbReference type="ARBA" id="ARBA00004418"/>
    </source>
</evidence>
<feature type="domain" description="Cytochrome c" evidence="10">
    <location>
        <begin position="76"/>
        <end position="206"/>
    </location>
</feature>
<keyword evidence="2 8" id="KW-0349">Heme</keyword>
<dbReference type="InterPro" id="IPR009056">
    <property type="entry name" value="Cyt_c-like_dom"/>
</dbReference>
<name>A0ABR9UXW4_9CHRO</name>
<gene>
    <name evidence="11" type="ORF">IQ230_22960</name>
</gene>
<comment type="subcellular location">
    <subcellularLocation>
        <location evidence="1">Periplasm</location>
    </subcellularLocation>
</comment>
<dbReference type="InterPro" id="IPR036909">
    <property type="entry name" value="Cyt_c-like_dom_sf"/>
</dbReference>
<keyword evidence="7 8" id="KW-0408">Iron</keyword>
<dbReference type="Pfam" id="PF03150">
    <property type="entry name" value="CCP_MauG"/>
    <property type="match status" value="1"/>
</dbReference>
<dbReference type="InterPro" id="IPR026259">
    <property type="entry name" value="MauG/Cytc_peroxidase"/>
</dbReference>
<dbReference type="PIRSF" id="PIRSF000294">
    <property type="entry name" value="Cytochrome-c_peroxidase"/>
    <property type="match status" value="1"/>
</dbReference>
<proteinExistence type="predicted"/>
<organism evidence="11 12">
    <name type="scientific">Gloeocapsopsis crepidinum LEGE 06123</name>
    <dbReference type="NCBI Taxonomy" id="588587"/>
    <lineage>
        <taxon>Bacteria</taxon>
        <taxon>Bacillati</taxon>
        <taxon>Cyanobacteriota</taxon>
        <taxon>Cyanophyceae</taxon>
        <taxon>Oscillatoriophycideae</taxon>
        <taxon>Chroococcales</taxon>
        <taxon>Chroococcaceae</taxon>
        <taxon>Gloeocapsopsis</taxon>
    </lineage>
</organism>